<name>A0A829EWQ3_ENTFC</name>
<dbReference type="InterPro" id="IPR005587">
    <property type="entry name" value="UPF0304_YfbU"/>
</dbReference>
<accession>A0A829EWQ3</accession>
<dbReference type="SUPFAM" id="SSF116960">
    <property type="entry name" value="YfbU-like"/>
    <property type="match status" value="1"/>
</dbReference>
<dbReference type="RefSeq" id="WP_002340505.1">
    <property type="nucleotide sequence ID" value="NZ_KB948137.1"/>
</dbReference>
<dbReference type="Proteomes" id="UP000013834">
    <property type="component" value="Unassembled WGS sequence"/>
</dbReference>
<evidence type="ECO:0000313" key="1">
    <source>
        <dbReference type="EMBL" id="EOG22996.1"/>
    </source>
</evidence>
<sequence>MDSFQRLSLVNQFELLAKFEDQNRSYYERKIEILREGYEYHYDDEIWSDLSEPFPKEDSRFVLDVLNMYRDINFSKSKLNLDENQITNSYYTHFGSVAKFSKKSILV</sequence>
<dbReference type="Pfam" id="PF03887">
    <property type="entry name" value="YfbU"/>
    <property type="match status" value="1"/>
</dbReference>
<comment type="caution">
    <text evidence="1">The sequence shown here is derived from an EMBL/GenBank/DDBJ whole genome shotgun (WGS) entry which is preliminary data.</text>
</comment>
<dbReference type="EMBL" id="AIVF01000049">
    <property type="protein sequence ID" value="EOG22996.1"/>
    <property type="molecule type" value="Genomic_DNA"/>
</dbReference>
<proteinExistence type="predicted"/>
<dbReference type="Gene3D" id="1.10.287.680">
    <property type="entry name" value="Helix hairpin bin"/>
    <property type="match status" value="1"/>
</dbReference>
<protein>
    <submittedName>
        <fullName evidence="1">Uncharacterized protein</fullName>
    </submittedName>
</protein>
<dbReference type="InterPro" id="IPR023145">
    <property type="entry name" value="YfbU_helix-hairpin_sf"/>
</dbReference>
<reference evidence="1 2" key="1">
    <citation type="submission" date="2013-02" db="EMBL/GenBank/DDBJ databases">
        <title>The Genome Sequence of Enterococcus faecium VRE_84.</title>
        <authorList>
            <consortium name="The Broad Institute Genome Sequencing Platform"/>
            <consortium name="The Broad Institute Genome Sequencing Center for Infectious Disease"/>
            <person name="Earl A.M."/>
            <person name="Gilmore M.S."/>
            <person name="Lebreton F."/>
            <person name="Hammerum A.M."/>
            <person name="Jensen L.B."/>
            <person name="Guardabassi L."/>
            <person name="Walker B."/>
            <person name="Young S.K."/>
            <person name="Zeng Q."/>
            <person name="Gargeya S."/>
            <person name="Fitzgerald M."/>
            <person name="Haas B."/>
            <person name="Abouelleil A."/>
            <person name="Alvarado L."/>
            <person name="Arachchi H.M."/>
            <person name="Berlin A.M."/>
            <person name="Chapman S.B."/>
            <person name="Dewar J."/>
            <person name="Goldberg J."/>
            <person name="Griggs A."/>
            <person name="Gujja S."/>
            <person name="Hansen M."/>
            <person name="Howarth C."/>
            <person name="Imamovic A."/>
            <person name="Larimer J."/>
            <person name="McCowan C."/>
            <person name="Murphy C."/>
            <person name="Neiman D."/>
            <person name="Pearson M."/>
            <person name="Priest M."/>
            <person name="Roberts A."/>
            <person name="Saif S."/>
            <person name="Shea T."/>
            <person name="Sisk P."/>
            <person name="Sykes S."/>
            <person name="Wortman J."/>
            <person name="Nusbaum C."/>
            <person name="Birren B."/>
        </authorList>
    </citation>
    <scope>NUCLEOTIDE SEQUENCE [LARGE SCALE GENOMIC DNA]</scope>
    <source>
        <strain evidence="1 2">VRE 84</strain>
    </source>
</reference>
<gene>
    <name evidence="1" type="ORF">SMG_02605</name>
</gene>
<organism evidence="1 2">
    <name type="scientific">Enterococcus faecium EnGen0180</name>
    <dbReference type="NCBI Taxonomy" id="1157475"/>
    <lineage>
        <taxon>Bacteria</taxon>
        <taxon>Bacillati</taxon>
        <taxon>Bacillota</taxon>
        <taxon>Bacilli</taxon>
        <taxon>Lactobacillales</taxon>
        <taxon>Enterococcaceae</taxon>
        <taxon>Enterococcus</taxon>
    </lineage>
</organism>
<dbReference type="AlphaFoldDB" id="A0A829EWQ3"/>
<evidence type="ECO:0000313" key="2">
    <source>
        <dbReference type="Proteomes" id="UP000013834"/>
    </source>
</evidence>